<keyword evidence="1" id="KW-0472">Membrane</keyword>
<reference evidence="3" key="1">
    <citation type="journal article" date="2019" name="Int. J. Syst. Evol. Microbiol.">
        <title>The Global Catalogue of Microorganisms (GCM) 10K type strain sequencing project: providing services to taxonomists for standard genome sequencing and annotation.</title>
        <authorList>
            <consortium name="The Broad Institute Genomics Platform"/>
            <consortium name="The Broad Institute Genome Sequencing Center for Infectious Disease"/>
            <person name="Wu L."/>
            <person name="Ma J."/>
        </authorList>
    </citation>
    <scope>NUCLEOTIDE SEQUENCE [LARGE SCALE GENOMIC DNA]</scope>
    <source>
        <strain evidence="3">CGMCC 4.1782</strain>
    </source>
</reference>
<evidence type="ECO:0000313" key="3">
    <source>
        <dbReference type="Proteomes" id="UP001597374"/>
    </source>
</evidence>
<keyword evidence="1" id="KW-0812">Transmembrane</keyword>
<protein>
    <submittedName>
        <fullName evidence="2">Uncharacterized protein</fullName>
    </submittedName>
</protein>
<feature type="transmembrane region" description="Helical" evidence="1">
    <location>
        <begin position="79"/>
        <end position="100"/>
    </location>
</feature>
<accession>A0ABW5CZD0</accession>
<gene>
    <name evidence="2" type="ORF">ACFSKP_15865</name>
</gene>
<evidence type="ECO:0000256" key="1">
    <source>
        <dbReference type="SAM" id="Phobius"/>
    </source>
</evidence>
<evidence type="ECO:0000313" key="2">
    <source>
        <dbReference type="EMBL" id="MFD2247742.1"/>
    </source>
</evidence>
<sequence length="123" mass="13569">MKVHFWLILFYYLPAPGVALKKQMRSGRLRCINQAAKQQNSNTNVMENRTNQQQFAQSASALGAGILGFGLGVKWGSIASNYALIIILTGAVLHVSGMYLTQMRNTSSSTNKAARVLWYSAWA</sequence>
<keyword evidence="3" id="KW-1185">Reference proteome</keyword>
<dbReference type="RefSeq" id="WP_250430849.1">
    <property type="nucleotide sequence ID" value="NZ_JALPRR010000003.1"/>
</dbReference>
<dbReference type="Proteomes" id="UP001597374">
    <property type="component" value="Unassembled WGS sequence"/>
</dbReference>
<organism evidence="2 3">
    <name type="scientific">Pontibacter ruber</name>
    <dbReference type="NCBI Taxonomy" id="1343895"/>
    <lineage>
        <taxon>Bacteria</taxon>
        <taxon>Pseudomonadati</taxon>
        <taxon>Bacteroidota</taxon>
        <taxon>Cytophagia</taxon>
        <taxon>Cytophagales</taxon>
        <taxon>Hymenobacteraceae</taxon>
        <taxon>Pontibacter</taxon>
    </lineage>
</organism>
<feature type="transmembrane region" description="Helical" evidence="1">
    <location>
        <begin position="55"/>
        <end position="73"/>
    </location>
</feature>
<comment type="caution">
    <text evidence="2">The sequence shown here is derived from an EMBL/GenBank/DDBJ whole genome shotgun (WGS) entry which is preliminary data.</text>
</comment>
<name>A0ABW5CZD0_9BACT</name>
<proteinExistence type="predicted"/>
<keyword evidence="1" id="KW-1133">Transmembrane helix</keyword>
<dbReference type="EMBL" id="JBHUIM010000002">
    <property type="protein sequence ID" value="MFD2247742.1"/>
    <property type="molecule type" value="Genomic_DNA"/>
</dbReference>